<comment type="caution">
    <text evidence="2">The sequence shown here is derived from an EMBL/GenBank/DDBJ whole genome shotgun (WGS) entry which is preliminary data.</text>
</comment>
<evidence type="ECO:0000313" key="3">
    <source>
        <dbReference type="Proteomes" id="UP000645217"/>
    </source>
</evidence>
<dbReference type="Proteomes" id="UP000645217">
    <property type="component" value="Unassembled WGS sequence"/>
</dbReference>
<dbReference type="EMBL" id="BMNT01000008">
    <property type="protein sequence ID" value="GGK75289.1"/>
    <property type="molecule type" value="Genomic_DNA"/>
</dbReference>
<dbReference type="AlphaFoldDB" id="A0A917QYJ5"/>
<reference evidence="2" key="2">
    <citation type="submission" date="2020-09" db="EMBL/GenBank/DDBJ databases">
        <authorList>
            <person name="Sun Q."/>
            <person name="Ohkuma M."/>
        </authorList>
    </citation>
    <scope>NUCLEOTIDE SEQUENCE</scope>
    <source>
        <strain evidence="2">JCM 13064</strain>
    </source>
</reference>
<protein>
    <submittedName>
        <fullName evidence="2">Uncharacterized protein</fullName>
    </submittedName>
</protein>
<feature type="compositionally biased region" description="Basic and acidic residues" evidence="1">
    <location>
        <begin position="276"/>
        <end position="304"/>
    </location>
</feature>
<proteinExistence type="predicted"/>
<organism evidence="2 3">
    <name type="scientific">Sphaerisporangium melleum</name>
    <dbReference type="NCBI Taxonomy" id="321316"/>
    <lineage>
        <taxon>Bacteria</taxon>
        <taxon>Bacillati</taxon>
        <taxon>Actinomycetota</taxon>
        <taxon>Actinomycetes</taxon>
        <taxon>Streptosporangiales</taxon>
        <taxon>Streptosporangiaceae</taxon>
        <taxon>Sphaerisporangium</taxon>
    </lineage>
</organism>
<feature type="region of interest" description="Disordered" evidence="1">
    <location>
        <begin position="276"/>
        <end position="315"/>
    </location>
</feature>
<gene>
    <name evidence="2" type="ORF">GCM10007964_17640</name>
</gene>
<feature type="compositionally biased region" description="Low complexity" evidence="1">
    <location>
        <begin position="163"/>
        <end position="181"/>
    </location>
</feature>
<keyword evidence="3" id="KW-1185">Reference proteome</keyword>
<sequence>MDLSEAVGELYGITPEEFVETRKRLAAEAKKSGDAALAKSIGALRRPTVSAWAVNRLARDAPDELEELLDLGAELRSAWESGGRPGELDQRRAELVTRLSRTVLTLADQAGRPLREPATREVEDTLHAATMDPAVAEEVRDGRLAQPRTHVGFGPVGALPGLAASPARTGAPARPAGAEAGAGPGKRTPAREKAGEKTTESRAEARRREREEARRREEEARRRAVEQRAAAAAAEAEEARRVLGEWENEAGEAERAYTAAGEEVERLRRELEAARERQEAATKRLSVAERERNRATRRADETRRRAQQARDALET</sequence>
<evidence type="ECO:0000256" key="1">
    <source>
        <dbReference type="SAM" id="MobiDB-lite"/>
    </source>
</evidence>
<feature type="region of interest" description="Disordered" evidence="1">
    <location>
        <begin position="147"/>
        <end position="236"/>
    </location>
</feature>
<accession>A0A917QYJ5</accession>
<feature type="compositionally biased region" description="Basic and acidic residues" evidence="1">
    <location>
        <begin position="189"/>
        <end position="226"/>
    </location>
</feature>
<reference evidence="2" key="1">
    <citation type="journal article" date="2014" name="Int. J. Syst. Evol. Microbiol.">
        <title>Complete genome sequence of Corynebacterium casei LMG S-19264T (=DSM 44701T), isolated from a smear-ripened cheese.</title>
        <authorList>
            <consortium name="US DOE Joint Genome Institute (JGI-PGF)"/>
            <person name="Walter F."/>
            <person name="Albersmeier A."/>
            <person name="Kalinowski J."/>
            <person name="Ruckert C."/>
        </authorList>
    </citation>
    <scope>NUCLEOTIDE SEQUENCE</scope>
    <source>
        <strain evidence="2">JCM 13064</strain>
    </source>
</reference>
<name>A0A917QYJ5_9ACTN</name>
<evidence type="ECO:0000313" key="2">
    <source>
        <dbReference type="EMBL" id="GGK75289.1"/>
    </source>
</evidence>
<dbReference type="RefSeq" id="WP_189162460.1">
    <property type="nucleotide sequence ID" value="NZ_BMNT01000008.1"/>
</dbReference>